<reference evidence="6 7" key="1">
    <citation type="submission" date="2024-08" db="EMBL/GenBank/DDBJ databases">
        <title>Clostridium lapicellarii sp. nov., and Clostridium renhuaiense sp. nov., two species isolated from the mud in a fermentation cellar used for producing sauce-flavour Chinese liquors.</title>
        <authorList>
            <person name="Yang F."/>
            <person name="Wang H."/>
            <person name="Chen L.Q."/>
            <person name="Zhou N."/>
            <person name="Lu J.J."/>
            <person name="Pu X.X."/>
            <person name="Wan B."/>
            <person name="Wang L."/>
            <person name="Liu S.J."/>
        </authorList>
    </citation>
    <scope>NUCLEOTIDE SEQUENCE [LARGE SCALE GENOMIC DNA]</scope>
    <source>
        <strain evidence="6 7">MT-5</strain>
    </source>
</reference>
<organism evidence="6 7">
    <name type="scientific">Clostridium moutaii</name>
    <dbReference type="NCBI Taxonomy" id="3240932"/>
    <lineage>
        <taxon>Bacteria</taxon>
        <taxon>Bacillati</taxon>
        <taxon>Bacillota</taxon>
        <taxon>Clostridia</taxon>
        <taxon>Eubacteriales</taxon>
        <taxon>Clostridiaceae</taxon>
        <taxon>Clostridium</taxon>
    </lineage>
</organism>
<dbReference type="Proteomes" id="UP001564657">
    <property type="component" value="Unassembled WGS sequence"/>
</dbReference>
<dbReference type="InterPro" id="IPR039430">
    <property type="entry name" value="Thymidylate_kin-like_dom"/>
</dbReference>
<evidence type="ECO:0000256" key="2">
    <source>
        <dbReference type="ARBA" id="ARBA00017144"/>
    </source>
</evidence>
<dbReference type="Gene3D" id="3.40.50.300">
    <property type="entry name" value="P-loop containing nucleotide triphosphate hydrolases"/>
    <property type="match status" value="1"/>
</dbReference>
<keyword evidence="3" id="KW-0547">Nucleotide-binding</keyword>
<proteinExistence type="inferred from homology"/>
<dbReference type="RefSeq" id="WP_369703298.1">
    <property type="nucleotide sequence ID" value="NZ_JBGEWD010000002.1"/>
</dbReference>
<keyword evidence="6" id="KW-0808">Transferase</keyword>
<dbReference type="GO" id="GO:0016301">
    <property type="term" value="F:kinase activity"/>
    <property type="evidence" value="ECO:0007669"/>
    <property type="project" value="UniProtKB-KW"/>
</dbReference>
<name>A0ABV4BMW3_9CLOT</name>
<sequence>MRSLKGKLIVIEGCDGSGKATQTKMLYERLLSEKYNVRKVEYPNYSSQSSALVKMYLNGNFGKDPEDVNAYVASTFYGVDRFASYKMDWKEFYEQGGIILADRYTTANMIHQASKIDDAKEKNKFLEWLWDFEFNIFGLPVPDCVIFLDMSPEYSRQLVIDRKNKFTGNSQKDIHESDYPYLIKSYENALYIAHKYNWNKVSCVQDKRIKSMDEIHEDIYSLVKKILKSNI</sequence>
<dbReference type="EMBL" id="JBGEWD010000002">
    <property type="protein sequence ID" value="MEY7999412.1"/>
    <property type="molecule type" value="Genomic_DNA"/>
</dbReference>
<evidence type="ECO:0000259" key="5">
    <source>
        <dbReference type="Pfam" id="PF02223"/>
    </source>
</evidence>
<feature type="domain" description="Thymidylate kinase-like" evidence="5">
    <location>
        <begin position="11"/>
        <end position="193"/>
    </location>
</feature>
<protein>
    <recommendedName>
        <fullName evidence="2">Thymidylate kinase</fullName>
    </recommendedName>
</protein>
<keyword evidence="4" id="KW-0067">ATP-binding</keyword>
<evidence type="ECO:0000313" key="6">
    <source>
        <dbReference type="EMBL" id="MEY7999412.1"/>
    </source>
</evidence>
<evidence type="ECO:0000313" key="7">
    <source>
        <dbReference type="Proteomes" id="UP001564657"/>
    </source>
</evidence>
<accession>A0ABV4BMW3</accession>
<dbReference type="InterPro" id="IPR027417">
    <property type="entry name" value="P-loop_NTPase"/>
</dbReference>
<gene>
    <name evidence="6" type="ORF">AB8U03_04225</name>
</gene>
<evidence type="ECO:0000256" key="3">
    <source>
        <dbReference type="ARBA" id="ARBA00022741"/>
    </source>
</evidence>
<dbReference type="PANTHER" id="PTHR10344">
    <property type="entry name" value="THYMIDYLATE KINASE"/>
    <property type="match status" value="1"/>
</dbReference>
<evidence type="ECO:0000256" key="4">
    <source>
        <dbReference type="ARBA" id="ARBA00022840"/>
    </source>
</evidence>
<evidence type="ECO:0000256" key="1">
    <source>
        <dbReference type="ARBA" id="ARBA00009776"/>
    </source>
</evidence>
<comment type="caution">
    <text evidence="6">The sequence shown here is derived from an EMBL/GenBank/DDBJ whole genome shotgun (WGS) entry which is preliminary data.</text>
</comment>
<dbReference type="Pfam" id="PF02223">
    <property type="entry name" value="Thymidylate_kin"/>
    <property type="match status" value="1"/>
</dbReference>
<keyword evidence="6" id="KW-0418">Kinase</keyword>
<dbReference type="PANTHER" id="PTHR10344:SF4">
    <property type="entry name" value="UMP-CMP KINASE 2, MITOCHONDRIAL"/>
    <property type="match status" value="1"/>
</dbReference>
<dbReference type="SUPFAM" id="SSF52540">
    <property type="entry name" value="P-loop containing nucleoside triphosphate hydrolases"/>
    <property type="match status" value="1"/>
</dbReference>
<keyword evidence="7" id="KW-1185">Reference proteome</keyword>
<comment type="similarity">
    <text evidence="1">Belongs to the thymidylate kinase family.</text>
</comment>